<dbReference type="PANTHER" id="PTHR34582">
    <property type="entry name" value="UPF0702 TRANSMEMBRANE PROTEIN YCAP"/>
    <property type="match status" value="1"/>
</dbReference>
<comment type="caution">
    <text evidence="10">The sequence shown here is derived from an EMBL/GenBank/DDBJ whole genome shotgun (WGS) entry which is preliminary data.</text>
</comment>
<dbReference type="AlphaFoldDB" id="A0A919X749"/>
<evidence type="ECO:0000313" key="11">
    <source>
        <dbReference type="Proteomes" id="UP000676917"/>
    </source>
</evidence>
<gene>
    <name evidence="10" type="primary">yetF</name>
    <name evidence="10" type="ORF">J43TS3_03960</name>
</gene>
<organism evidence="10 11">
    <name type="scientific">Ornithinibacillus bavariensis</name>
    <dbReference type="NCBI Taxonomy" id="545502"/>
    <lineage>
        <taxon>Bacteria</taxon>
        <taxon>Bacillati</taxon>
        <taxon>Bacillota</taxon>
        <taxon>Bacilli</taxon>
        <taxon>Bacillales</taxon>
        <taxon>Bacillaceae</taxon>
        <taxon>Ornithinibacillus</taxon>
    </lineage>
</organism>
<dbReference type="InterPro" id="IPR023090">
    <property type="entry name" value="UPF0702_alpha/beta_dom_sf"/>
</dbReference>
<keyword evidence="11" id="KW-1185">Reference proteome</keyword>
<feature type="transmembrane region" description="Helical" evidence="7">
    <location>
        <begin position="59"/>
        <end position="79"/>
    </location>
</feature>
<comment type="subcellular location">
    <subcellularLocation>
        <location evidence="1">Cell membrane</location>
        <topology evidence="1">Multi-pass membrane protein</topology>
    </subcellularLocation>
</comment>
<dbReference type="Gene3D" id="3.30.240.20">
    <property type="entry name" value="bsu07140 like domains"/>
    <property type="match status" value="2"/>
</dbReference>
<dbReference type="Pfam" id="PF04239">
    <property type="entry name" value="DUF421"/>
    <property type="match status" value="1"/>
</dbReference>
<comment type="similarity">
    <text evidence="2">Belongs to the UPF0702 family.</text>
</comment>
<evidence type="ECO:0000256" key="1">
    <source>
        <dbReference type="ARBA" id="ARBA00004651"/>
    </source>
</evidence>
<evidence type="ECO:0000256" key="6">
    <source>
        <dbReference type="ARBA" id="ARBA00023136"/>
    </source>
</evidence>
<keyword evidence="6 7" id="KW-0472">Membrane</keyword>
<evidence type="ECO:0000256" key="2">
    <source>
        <dbReference type="ARBA" id="ARBA00006448"/>
    </source>
</evidence>
<evidence type="ECO:0000256" key="7">
    <source>
        <dbReference type="SAM" id="Phobius"/>
    </source>
</evidence>
<dbReference type="RefSeq" id="WP_212919302.1">
    <property type="nucleotide sequence ID" value="NZ_BORP01000001.1"/>
</dbReference>
<dbReference type="EMBL" id="BORP01000001">
    <property type="protein sequence ID" value="GIO25785.1"/>
    <property type="molecule type" value="Genomic_DNA"/>
</dbReference>
<evidence type="ECO:0000259" key="8">
    <source>
        <dbReference type="Pfam" id="PF04239"/>
    </source>
</evidence>
<feature type="transmembrane region" description="Helical" evidence="7">
    <location>
        <begin position="33"/>
        <end position="53"/>
    </location>
</feature>
<feature type="domain" description="YetF C-terminal" evidence="8">
    <location>
        <begin position="81"/>
        <end position="214"/>
    </location>
</feature>
<accession>A0A919X749</accession>
<evidence type="ECO:0000256" key="4">
    <source>
        <dbReference type="ARBA" id="ARBA00022692"/>
    </source>
</evidence>
<evidence type="ECO:0000256" key="3">
    <source>
        <dbReference type="ARBA" id="ARBA00022475"/>
    </source>
</evidence>
<feature type="domain" description="YetF-like N-terminal transmembrane" evidence="9">
    <location>
        <begin position="4"/>
        <end position="79"/>
    </location>
</feature>
<keyword evidence="4 7" id="KW-0812">Transmembrane</keyword>
<evidence type="ECO:0000313" key="10">
    <source>
        <dbReference type="EMBL" id="GIO25785.1"/>
    </source>
</evidence>
<reference evidence="10" key="1">
    <citation type="submission" date="2021-03" db="EMBL/GenBank/DDBJ databases">
        <title>Antimicrobial resistance genes in bacteria isolated from Japanese honey, and their potential for conferring macrolide and lincosamide resistance in the American foulbrood pathogen Paenibacillus larvae.</title>
        <authorList>
            <person name="Okamoto M."/>
            <person name="Kumagai M."/>
            <person name="Kanamori H."/>
            <person name="Takamatsu D."/>
        </authorList>
    </citation>
    <scope>NUCLEOTIDE SEQUENCE</scope>
    <source>
        <strain evidence="10">J43TS3</strain>
    </source>
</reference>
<sequence>MLSYWQMFIESVFGFFILYFLTKVLGKTQISQLTPFDFISAIILGELVGSALFEEKAGVLHIGFVILIWGGLIYFVEMITQKFKRTRFLLEGSPEIIIRKGKLIRDVMAKNKLDINQLQHLLREKDVFSLKEVEYAILETNGAISVLKKSDYQTPNRKDMKLAPQPVQLSTTLINDGEIIYDNLEEKNLTEQWLIEQLKEQGYDDVNDVFYAEYMKDEDLLVLPFVNRKNRNK</sequence>
<name>A0A919X749_9BACI</name>
<dbReference type="Proteomes" id="UP000676917">
    <property type="component" value="Unassembled WGS sequence"/>
</dbReference>
<evidence type="ECO:0000259" key="9">
    <source>
        <dbReference type="Pfam" id="PF20730"/>
    </source>
</evidence>
<dbReference type="Pfam" id="PF20730">
    <property type="entry name" value="YetF_N"/>
    <property type="match status" value="1"/>
</dbReference>
<evidence type="ECO:0000256" key="5">
    <source>
        <dbReference type="ARBA" id="ARBA00022989"/>
    </source>
</evidence>
<keyword evidence="3" id="KW-1003">Cell membrane</keyword>
<protein>
    <submittedName>
        <fullName evidence="10">UPF0702 transmembrane protein YetF</fullName>
    </submittedName>
</protein>
<dbReference type="InterPro" id="IPR048454">
    <property type="entry name" value="YetF_N"/>
</dbReference>
<dbReference type="PANTHER" id="PTHR34582:SF5">
    <property type="entry name" value="UPF0702 TRANSMEMBRANE PROTEIN YETF"/>
    <property type="match status" value="1"/>
</dbReference>
<feature type="transmembrane region" description="Helical" evidence="7">
    <location>
        <begin position="6"/>
        <end position="26"/>
    </location>
</feature>
<dbReference type="InterPro" id="IPR007353">
    <property type="entry name" value="DUF421"/>
</dbReference>
<keyword evidence="5 7" id="KW-1133">Transmembrane helix</keyword>
<dbReference type="GO" id="GO:0005886">
    <property type="term" value="C:plasma membrane"/>
    <property type="evidence" value="ECO:0007669"/>
    <property type="project" value="UniProtKB-SubCell"/>
</dbReference>
<proteinExistence type="inferred from homology"/>